<organism evidence="3 4">
    <name type="scientific">Penicillium nordicum</name>
    <dbReference type="NCBI Taxonomy" id="229535"/>
    <lineage>
        <taxon>Eukaryota</taxon>
        <taxon>Fungi</taxon>
        <taxon>Dikarya</taxon>
        <taxon>Ascomycota</taxon>
        <taxon>Pezizomycotina</taxon>
        <taxon>Eurotiomycetes</taxon>
        <taxon>Eurotiomycetidae</taxon>
        <taxon>Eurotiales</taxon>
        <taxon>Aspergillaceae</taxon>
        <taxon>Penicillium</taxon>
    </lineage>
</organism>
<dbReference type="OrthoDB" id="5416097at2759"/>
<evidence type="ECO:0000256" key="1">
    <source>
        <dbReference type="SAM" id="MobiDB-lite"/>
    </source>
</evidence>
<feature type="region of interest" description="Disordered" evidence="1">
    <location>
        <begin position="1"/>
        <end position="39"/>
    </location>
</feature>
<evidence type="ECO:0000259" key="2">
    <source>
        <dbReference type="Pfam" id="PF13391"/>
    </source>
</evidence>
<dbReference type="Pfam" id="PF13391">
    <property type="entry name" value="HNH_2"/>
    <property type="match status" value="1"/>
</dbReference>
<dbReference type="EMBL" id="LHQQ01000046">
    <property type="protein sequence ID" value="KOS45270.1"/>
    <property type="molecule type" value="Genomic_DNA"/>
</dbReference>
<comment type="caution">
    <text evidence="3">The sequence shown here is derived from an EMBL/GenBank/DDBJ whole genome shotgun (WGS) entry which is preliminary data.</text>
</comment>
<evidence type="ECO:0000313" key="4">
    <source>
        <dbReference type="Proteomes" id="UP000037696"/>
    </source>
</evidence>
<dbReference type="AlphaFoldDB" id="A0A0M8PD59"/>
<feature type="domain" description="HNH nuclease" evidence="2">
    <location>
        <begin position="147"/>
        <end position="234"/>
    </location>
</feature>
<keyword evidence="4" id="KW-1185">Reference proteome</keyword>
<dbReference type="InterPro" id="IPR003615">
    <property type="entry name" value="HNH_nuc"/>
</dbReference>
<name>A0A0M8PD59_9EURO</name>
<accession>A0A0M8PD59</accession>
<proteinExistence type="predicted"/>
<dbReference type="Proteomes" id="UP000037696">
    <property type="component" value="Unassembled WGS sequence"/>
</dbReference>
<reference evidence="3 4" key="1">
    <citation type="submission" date="2015-08" db="EMBL/GenBank/DDBJ databases">
        <title>Genome sequencing of Penicillium nordicum.</title>
        <authorList>
            <person name="Nguyen H.D."/>
            <person name="Seifert K.A."/>
        </authorList>
    </citation>
    <scope>NUCLEOTIDE SEQUENCE [LARGE SCALE GENOMIC DNA]</scope>
    <source>
        <strain evidence="3 4">DAOMC 185683</strain>
    </source>
</reference>
<sequence length="254" mass="28710">MEPSSKLIGFDEAPPIENPTMPVADIPWSPPPIDPLPELGDTERAKLIDRLREKAEKSEADSTHWACLWLSDIECLRETVRVAEISQTNANSSMRGNSTFTMLRTWQTRPRNIALSETQGKRKLGEETPKQKLSAKTACLERDDSSCVITNFPLVDVAYIYPLSLKKSESSGNNKMSTDKYVNFWTTLRLFWPKDQVDRWEARLTGTNGTELCENLLCLSPDAHRLWGACYFALQLLHLRDDGPEQTEHSASSP</sequence>
<gene>
    <name evidence="3" type="ORF">ACN38_g3818</name>
</gene>
<evidence type="ECO:0000313" key="3">
    <source>
        <dbReference type="EMBL" id="KOS45270.1"/>
    </source>
</evidence>
<protein>
    <recommendedName>
        <fullName evidence="2">HNH nuclease domain-containing protein</fullName>
    </recommendedName>
</protein>